<dbReference type="NCBIfam" id="TIGR00594">
    <property type="entry name" value="polc"/>
    <property type="match status" value="1"/>
</dbReference>
<sequence length="1272" mass="145317">MTSTKNIANSFIHLRVHSDFSINSGVMKVKDIISLAGQYHMPAVAISDLNMFCGLIKLYEQATAQGIKPIPAIDTQFMDERGRLHDVTLLAEDEEGYVNLRRIMTQTYVRARGKIEYTGRVRSLKSTKRDPRIYITYEQMEQHSQGVICLLPAYFGPLGNSAREDKIDFADPCYERLKAIYQDKIFQAIARCQRPGEKGLEKYVLEYSIRYQMPLVATNDVLFKRQTDFKTHQIRECISQGVVMAEYQPEYTSEQYFKTGQEMAELFADLPVAISNTSKIAQMCTVKFKLGHHDLPRFTLDPSDPAQKELKDEFDLYVKEHPEVDEEEWILEKLAWQGLEARLKVLYPDPEEREAQRPRYNERLEYELGIIKRMKFPGYFLIVQEFINWSKKNEIPVGPGRGSGAGSLVAYTLRITDLDPLKYALLFERFLNPSRKSMPDFDVDFCNEGRARVIEHMQEHYGKDSVSQIMTFGTMGAKMVVRDVARVMGIDRHKADNLAKALQDKLEYKVVDENGAEETKTAKGTLENNVKYNPVFKAYYENTEEPEYRHIVDYSKPLEGLVRQVGKHAAGIVISPIEMNNYSAFYISEDGEQSTHFDKDDIEHAGLVKFDFLGLKNLTIIKNAIKMIHKRQLREGVKPEDLLDINLIPLDDPACYELLQKGDTHGIFQLESEGITKMVVNAQPKTFEDIIALIALYRPGPLQSGMVENYINRKNGLEEVYYPTPELNFEVLKDILDPTYGVIVYQEQVMQIAQTFSGYTLGDADNLRRAMGKKKQEEMDKERGKFIEGATKNNHDPAQAQALFDLVDKFAGYGFNKSHSAAYALISYQTAYLKAHYRAEFLAAVLTNGQSDISKIYGTVKDLKNTARKIRVDFIRPSVNYSFEHFDVDHKGRVIYSLAALKGVGVDVVKELIKEREANGNFKDFYDFLSRCGRHFSESQLKVMINAGCFDDFIAQGKEKGHSREVYHHVLKPILAAVKNSAQGNLFADLTENIDTYIYPDIVKEVKPWPMDERVKREYDAFNFYFAGHPINAFSAERQTLASASSIDDLFNKFSDYNAEVLSNSRKGGNQRAAVKSHTLVVHIDSVRKSKSFDGSKNVLDLAFSDETGNYRGDMFSNLSANQLAELADQLEQDSKAVVTMQFSSYQNKDTKETRTSMRIRNVVPLQTYISRCKGKIYALFDIRKAEGLAQVNNYFKAFIAGKPISQKCPLEFHFLFYTRFGVGTVEHKHLTSFTPGIYQALKEICGPHNIILELEYVEPEREGRTYRPQAR</sequence>
<evidence type="ECO:0000256" key="2">
    <source>
        <dbReference type="ARBA" id="ARBA00019114"/>
    </source>
</evidence>
<dbReference type="Pfam" id="PF14579">
    <property type="entry name" value="HHH_6"/>
    <property type="match status" value="1"/>
</dbReference>
<dbReference type="Gene3D" id="1.10.10.1600">
    <property type="entry name" value="Bacterial DNA polymerase III alpha subunit, thumb domain"/>
    <property type="match status" value="1"/>
</dbReference>
<dbReference type="InterPro" id="IPR004013">
    <property type="entry name" value="PHP_dom"/>
</dbReference>
<dbReference type="EMBL" id="NRJH01000056">
    <property type="protein sequence ID" value="RIY31722.1"/>
    <property type="molecule type" value="Genomic_DNA"/>
</dbReference>
<feature type="domain" description="Polymerase/histidinol phosphatase N-terminal" evidence="8">
    <location>
        <begin position="12"/>
        <end position="79"/>
    </location>
</feature>
<organism evidence="9 10">
    <name type="scientific">Psittacicella melopsittaci</name>
    <dbReference type="NCBI Taxonomy" id="2028576"/>
    <lineage>
        <taxon>Bacteria</taxon>
        <taxon>Pseudomonadati</taxon>
        <taxon>Pseudomonadota</taxon>
        <taxon>Gammaproteobacteria</taxon>
        <taxon>Pasteurellales</taxon>
        <taxon>Psittacicellaceae</taxon>
        <taxon>Psittacicella</taxon>
    </lineage>
</organism>
<dbReference type="SUPFAM" id="SSF89550">
    <property type="entry name" value="PHP domain-like"/>
    <property type="match status" value="1"/>
</dbReference>
<dbReference type="PANTHER" id="PTHR32294:SF0">
    <property type="entry name" value="DNA POLYMERASE III SUBUNIT ALPHA"/>
    <property type="match status" value="1"/>
</dbReference>
<dbReference type="InterPro" id="IPR029460">
    <property type="entry name" value="DNAPol_HHH"/>
</dbReference>
<keyword evidence="4" id="KW-0548">Nucleotidyltransferase</keyword>
<dbReference type="EC" id="2.7.7.7" evidence="1"/>
<dbReference type="GO" id="GO:0003887">
    <property type="term" value="F:DNA-directed DNA polymerase activity"/>
    <property type="evidence" value="ECO:0007669"/>
    <property type="project" value="UniProtKB-KW"/>
</dbReference>
<dbReference type="GO" id="GO:0006260">
    <property type="term" value="P:DNA replication"/>
    <property type="evidence" value="ECO:0007669"/>
    <property type="project" value="UniProtKB-KW"/>
</dbReference>
<dbReference type="GO" id="GO:0008408">
    <property type="term" value="F:3'-5' exonuclease activity"/>
    <property type="evidence" value="ECO:0007669"/>
    <property type="project" value="InterPro"/>
</dbReference>
<dbReference type="OrthoDB" id="9803237at2"/>
<keyword evidence="5" id="KW-0235">DNA replication</keyword>
<dbReference type="InterPro" id="IPR040982">
    <property type="entry name" value="DNA_pol3_finger"/>
</dbReference>
<keyword evidence="10" id="KW-1185">Reference proteome</keyword>
<dbReference type="Proteomes" id="UP000266258">
    <property type="component" value="Unassembled WGS sequence"/>
</dbReference>
<dbReference type="NCBIfam" id="NF004226">
    <property type="entry name" value="PRK05673.1"/>
    <property type="match status" value="1"/>
</dbReference>
<evidence type="ECO:0000313" key="10">
    <source>
        <dbReference type="Proteomes" id="UP000266258"/>
    </source>
</evidence>
<evidence type="ECO:0000256" key="5">
    <source>
        <dbReference type="ARBA" id="ARBA00022705"/>
    </source>
</evidence>
<dbReference type="Gene3D" id="3.20.20.140">
    <property type="entry name" value="Metal-dependent hydrolases"/>
    <property type="match status" value="1"/>
</dbReference>
<dbReference type="InterPro" id="IPR041931">
    <property type="entry name" value="DNA_pol3_alpha_thumb_dom"/>
</dbReference>
<dbReference type="InterPro" id="IPR004805">
    <property type="entry name" value="DnaE2/DnaE/PolC"/>
</dbReference>
<evidence type="ECO:0000256" key="3">
    <source>
        <dbReference type="ARBA" id="ARBA00022679"/>
    </source>
</evidence>
<evidence type="ECO:0000256" key="1">
    <source>
        <dbReference type="ARBA" id="ARBA00012417"/>
    </source>
</evidence>
<evidence type="ECO:0000313" key="9">
    <source>
        <dbReference type="EMBL" id="RIY31722.1"/>
    </source>
</evidence>
<accession>A0A3A1Y082</accession>
<dbReference type="InterPro" id="IPR003141">
    <property type="entry name" value="Pol/His_phosphatase_N"/>
</dbReference>
<dbReference type="InterPro" id="IPR011708">
    <property type="entry name" value="DNA_pol3_alpha_NTPase_dom"/>
</dbReference>
<evidence type="ECO:0000256" key="6">
    <source>
        <dbReference type="ARBA" id="ARBA00022932"/>
    </source>
</evidence>
<evidence type="ECO:0000256" key="7">
    <source>
        <dbReference type="ARBA" id="ARBA00049244"/>
    </source>
</evidence>
<proteinExistence type="predicted"/>
<comment type="catalytic activity">
    <reaction evidence="7">
        <text>DNA(n) + a 2'-deoxyribonucleoside 5'-triphosphate = DNA(n+1) + diphosphate</text>
        <dbReference type="Rhea" id="RHEA:22508"/>
        <dbReference type="Rhea" id="RHEA-COMP:17339"/>
        <dbReference type="Rhea" id="RHEA-COMP:17340"/>
        <dbReference type="ChEBI" id="CHEBI:33019"/>
        <dbReference type="ChEBI" id="CHEBI:61560"/>
        <dbReference type="ChEBI" id="CHEBI:173112"/>
        <dbReference type="EC" id="2.7.7.7"/>
    </reaction>
</comment>
<comment type="caution">
    <text evidence="9">The sequence shown here is derived from an EMBL/GenBank/DDBJ whole genome shotgun (WGS) entry which is preliminary data.</text>
</comment>
<dbReference type="Pfam" id="PF17657">
    <property type="entry name" value="DNA_pol3_finger"/>
    <property type="match status" value="1"/>
</dbReference>
<gene>
    <name evidence="9" type="ORF">CJP74_06525</name>
</gene>
<dbReference type="Pfam" id="PF02811">
    <property type="entry name" value="PHP"/>
    <property type="match status" value="1"/>
</dbReference>
<dbReference type="Pfam" id="PF07733">
    <property type="entry name" value="DNA_pol3_alpha"/>
    <property type="match status" value="1"/>
</dbReference>
<dbReference type="SMART" id="SM00481">
    <property type="entry name" value="POLIIIAc"/>
    <property type="match status" value="1"/>
</dbReference>
<keyword evidence="6" id="KW-0239">DNA-directed DNA polymerase</keyword>
<dbReference type="Gene3D" id="1.10.150.870">
    <property type="match status" value="1"/>
</dbReference>
<name>A0A3A1Y082_9GAMM</name>
<dbReference type="AlphaFoldDB" id="A0A3A1Y082"/>
<dbReference type="InterPro" id="IPR016195">
    <property type="entry name" value="Pol/histidinol_Pase-like"/>
</dbReference>
<dbReference type="PANTHER" id="PTHR32294">
    <property type="entry name" value="DNA POLYMERASE III SUBUNIT ALPHA"/>
    <property type="match status" value="1"/>
</dbReference>
<evidence type="ECO:0000256" key="4">
    <source>
        <dbReference type="ARBA" id="ARBA00022695"/>
    </source>
</evidence>
<reference evidence="9 10" key="1">
    <citation type="submission" date="2017-08" db="EMBL/GenBank/DDBJ databases">
        <title>Reclassification of Bisgaard taxon 37 and 44.</title>
        <authorList>
            <person name="Christensen H."/>
        </authorList>
    </citation>
    <scope>NUCLEOTIDE SEQUENCE [LARGE SCALE GENOMIC DNA]</scope>
    <source>
        <strain evidence="9 10">B96_4</strain>
    </source>
</reference>
<evidence type="ECO:0000259" key="8">
    <source>
        <dbReference type="SMART" id="SM00481"/>
    </source>
</evidence>
<protein>
    <recommendedName>
        <fullName evidence="2">DNA polymerase III subunit alpha</fullName>
        <ecNumber evidence="1">2.7.7.7</ecNumber>
    </recommendedName>
</protein>
<keyword evidence="3" id="KW-0808">Transferase</keyword>